<sequence>MAEATGKNSSSKNAILRHQSIGNDKKSTMKKIPAVPGCVFLESPFIPEILGSLG</sequence>
<feature type="region of interest" description="Disordered" evidence="1">
    <location>
        <begin position="1"/>
        <end position="28"/>
    </location>
</feature>
<dbReference type="AlphaFoldDB" id="A0A0V0RX70"/>
<evidence type="ECO:0000256" key="1">
    <source>
        <dbReference type="SAM" id="MobiDB-lite"/>
    </source>
</evidence>
<reference evidence="2 3" key="1">
    <citation type="submission" date="2015-01" db="EMBL/GenBank/DDBJ databases">
        <title>Evolution of Trichinella species and genotypes.</title>
        <authorList>
            <person name="Korhonen P.K."/>
            <person name="Edoardo P."/>
            <person name="Giuseppe L.R."/>
            <person name="Gasser R.B."/>
        </authorList>
    </citation>
    <scope>NUCLEOTIDE SEQUENCE [LARGE SCALE GENOMIC DNA]</scope>
    <source>
        <strain evidence="2">ISS37</strain>
    </source>
</reference>
<accession>A0A0V0RX70</accession>
<keyword evidence="3" id="KW-1185">Reference proteome</keyword>
<dbReference type="Proteomes" id="UP000054630">
    <property type="component" value="Unassembled WGS sequence"/>
</dbReference>
<organism evidence="2 3">
    <name type="scientific">Trichinella nelsoni</name>
    <dbReference type="NCBI Taxonomy" id="6336"/>
    <lineage>
        <taxon>Eukaryota</taxon>
        <taxon>Metazoa</taxon>
        <taxon>Ecdysozoa</taxon>
        <taxon>Nematoda</taxon>
        <taxon>Enoplea</taxon>
        <taxon>Dorylaimia</taxon>
        <taxon>Trichinellida</taxon>
        <taxon>Trichinellidae</taxon>
        <taxon>Trichinella</taxon>
    </lineage>
</organism>
<proteinExistence type="predicted"/>
<name>A0A0V0RX70_9BILA</name>
<evidence type="ECO:0000313" key="3">
    <source>
        <dbReference type="Proteomes" id="UP000054630"/>
    </source>
</evidence>
<evidence type="ECO:0000313" key="2">
    <source>
        <dbReference type="EMBL" id="KRX19051.1"/>
    </source>
</evidence>
<protein>
    <submittedName>
        <fullName evidence="2">Uncharacterized protein</fullName>
    </submittedName>
</protein>
<gene>
    <name evidence="2" type="ORF">T07_6108</name>
</gene>
<comment type="caution">
    <text evidence="2">The sequence shown here is derived from an EMBL/GenBank/DDBJ whole genome shotgun (WGS) entry which is preliminary data.</text>
</comment>
<dbReference type="EMBL" id="JYDL01000064">
    <property type="protein sequence ID" value="KRX19051.1"/>
    <property type="molecule type" value="Genomic_DNA"/>
</dbReference>
<feature type="compositionally biased region" description="Polar residues" evidence="1">
    <location>
        <begin position="1"/>
        <end position="13"/>
    </location>
</feature>